<dbReference type="EMBL" id="CP011801">
    <property type="protein sequence ID" value="ALA56543.1"/>
    <property type="molecule type" value="Genomic_DNA"/>
</dbReference>
<dbReference type="RefSeq" id="WP_053378023.1">
    <property type="nucleotide sequence ID" value="NZ_CP011801.1"/>
</dbReference>
<accession>A0A0K2GJD0</accession>
<dbReference type="AlphaFoldDB" id="A0A0K2GJD0"/>
<dbReference type="STRING" id="42253.NITMOv2_0103"/>
<evidence type="ECO:0000259" key="2">
    <source>
        <dbReference type="Pfam" id="PF16694"/>
    </source>
</evidence>
<keyword evidence="5" id="KW-1185">Reference proteome</keyword>
<dbReference type="KEGG" id="nmv:NITMOv2_0103"/>
<proteinExistence type="predicted"/>
<evidence type="ECO:0000313" key="4">
    <source>
        <dbReference type="EMBL" id="ALA61050.1"/>
    </source>
</evidence>
<organism evidence="4 5">
    <name type="scientific">Nitrospira moscoviensis</name>
    <dbReference type="NCBI Taxonomy" id="42253"/>
    <lineage>
        <taxon>Bacteria</taxon>
        <taxon>Pseudomonadati</taxon>
        <taxon>Nitrospirota</taxon>
        <taxon>Nitrospiria</taxon>
        <taxon>Nitrospirales</taxon>
        <taxon>Nitrospiraceae</taxon>
        <taxon>Nitrospira</taxon>
    </lineage>
</organism>
<name>A0A0K2GJD0_NITMO</name>
<dbReference type="EMBL" id="CP011801">
    <property type="protein sequence ID" value="ALA61050.1"/>
    <property type="molecule type" value="Genomic_DNA"/>
</dbReference>
<feature type="signal peptide" evidence="1">
    <location>
        <begin position="1"/>
        <end position="26"/>
    </location>
</feature>
<dbReference type="CDD" id="cd20750">
    <property type="entry name" value="cyt_c_I"/>
    <property type="match status" value="1"/>
</dbReference>
<keyword evidence="1" id="KW-0732">Signal</keyword>
<sequence length="205" mass="22656">MSKAGYLIVVLYFVLISIAQSSSSLAEGEQPFSPAVDVATGALHVPENYTEWPTLGTWAHANTGESLEKMGPGLHEYHTVYTQPETIAYYKKTGRFPDGAVLVKELLNAKTMAMTTGPAVGHATTIKGWFVLVRDTKGRYKESSLWGDGWAWSLFNAEDPNHTVSKNYKTDCIPCHVPARELARSNAPDADKWIYAFGYPVLQKK</sequence>
<dbReference type="PATRIC" id="fig|42253.5.peg.102"/>
<evidence type="ECO:0000256" key="1">
    <source>
        <dbReference type="SAM" id="SignalP"/>
    </source>
</evidence>
<dbReference type="OrthoDB" id="511546at2"/>
<reference evidence="4 5" key="1">
    <citation type="journal article" date="2015" name="Proc. Natl. Acad. Sci. U.S.A.">
        <title>Expanded metabolic versatility of ubiquitous nitrite-oxidizing bacteria from the genus Nitrospira.</title>
        <authorList>
            <person name="Koch H."/>
            <person name="Lucker S."/>
            <person name="Albertsen M."/>
            <person name="Kitzinger K."/>
            <person name="Herbold C."/>
            <person name="Spieck E."/>
            <person name="Nielsen P.H."/>
            <person name="Wagner M."/>
            <person name="Daims H."/>
        </authorList>
    </citation>
    <scope>NUCLEOTIDE SEQUENCE [LARGE SCALE GENOMIC DNA]</scope>
    <source>
        <strain evidence="4 5">NSP M-1</strain>
    </source>
</reference>
<dbReference type="InterPro" id="IPR038142">
    <property type="entry name" value="Cytochrome_P460_sp"/>
</dbReference>
<feature type="domain" description="Cytochrome P460" evidence="2">
    <location>
        <begin position="46"/>
        <end position="180"/>
    </location>
</feature>
<dbReference type="Pfam" id="PF16694">
    <property type="entry name" value="Cytochrome_P460"/>
    <property type="match status" value="1"/>
</dbReference>
<gene>
    <name evidence="3" type="ORF">NITMOv2_0103</name>
    <name evidence="4" type="ORF">NITMOv2_4679</name>
</gene>
<evidence type="ECO:0000313" key="3">
    <source>
        <dbReference type="EMBL" id="ALA56543.1"/>
    </source>
</evidence>
<dbReference type="KEGG" id="nmv:NITMOv2_4679"/>
<dbReference type="Proteomes" id="UP000069205">
    <property type="component" value="Chromosome"/>
</dbReference>
<dbReference type="Gene3D" id="3.50.70.20">
    <property type="entry name" value="Cytochrome P460"/>
    <property type="match status" value="1"/>
</dbReference>
<protein>
    <recommendedName>
        <fullName evidence="2">Cytochrome P460 domain-containing protein</fullName>
    </recommendedName>
</protein>
<evidence type="ECO:0000313" key="5">
    <source>
        <dbReference type="Proteomes" id="UP000069205"/>
    </source>
</evidence>
<feature type="chain" id="PRO_5011039762" description="Cytochrome P460 domain-containing protein" evidence="1">
    <location>
        <begin position="27"/>
        <end position="205"/>
    </location>
</feature>
<dbReference type="InterPro" id="IPR032033">
    <property type="entry name" value="Cytochrome_P460"/>
</dbReference>